<feature type="domain" description="Flagellar protein FlgJ N-terminal" evidence="1">
    <location>
        <begin position="55"/>
        <end position="93"/>
    </location>
</feature>
<accession>A0A2U8FC10</accession>
<dbReference type="Pfam" id="PF10135">
    <property type="entry name" value="Rod-binding"/>
    <property type="match status" value="1"/>
</dbReference>
<organism evidence="2 5">
    <name type="scientific">Helicobacter apodemus</name>
    <dbReference type="NCBI Taxonomy" id="135569"/>
    <lineage>
        <taxon>Bacteria</taxon>
        <taxon>Pseudomonadati</taxon>
        <taxon>Campylobacterota</taxon>
        <taxon>Epsilonproteobacteria</taxon>
        <taxon>Campylobacterales</taxon>
        <taxon>Helicobacteraceae</taxon>
        <taxon>Helicobacter</taxon>
    </lineage>
</organism>
<dbReference type="Proteomes" id="UP000029920">
    <property type="component" value="Unassembled WGS sequence"/>
</dbReference>
<gene>
    <name evidence="2" type="ORF">CDV25_02695</name>
    <name evidence="3" type="ORF">LS72_006755</name>
</gene>
<evidence type="ECO:0000259" key="1">
    <source>
        <dbReference type="Pfam" id="PF10135"/>
    </source>
</evidence>
<keyword evidence="4" id="KW-1185">Reference proteome</keyword>
<dbReference type="InterPro" id="IPR019301">
    <property type="entry name" value="Flagellar_prot_FlgJ_N"/>
</dbReference>
<dbReference type="EMBL" id="JRPC02000016">
    <property type="protein sequence ID" value="TLE15516.1"/>
    <property type="molecule type" value="Genomic_DNA"/>
</dbReference>
<evidence type="ECO:0000313" key="5">
    <source>
        <dbReference type="Proteomes" id="UP000244890"/>
    </source>
</evidence>
<dbReference type="EMBL" id="CP021886">
    <property type="protein sequence ID" value="AWI33791.1"/>
    <property type="molecule type" value="Genomic_DNA"/>
</dbReference>
<reference evidence="2 5" key="2">
    <citation type="submission" date="2017-06" db="EMBL/GenBank/DDBJ databases">
        <title>Complete genome of Helicobacter apodemus.</title>
        <authorList>
            <person name="Cho S."/>
        </authorList>
    </citation>
    <scope>NUCLEOTIDE SEQUENCE [LARGE SCALE GENOMIC DNA]</scope>
    <source>
        <strain evidence="2">SCJK1</strain>
        <strain evidence="5">SNUVETPUB-15-01</strain>
    </source>
</reference>
<reference evidence="3 4" key="1">
    <citation type="journal article" date="2014" name="Genome Announc.">
        <title>Draft genome sequences of eight enterohepatic helicobacter species isolated from both laboratory and wild rodents.</title>
        <authorList>
            <person name="Sheh A."/>
            <person name="Shen Z."/>
            <person name="Fox J.G."/>
        </authorList>
    </citation>
    <scope>NUCLEOTIDE SEQUENCE [LARGE SCALE GENOMIC DNA]</scope>
    <source>
        <strain evidence="3 4">MIT-03-7007</strain>
    </source>
</reference>
<proteinExistence type="predicted"/>
<evidence type="ECO:0000313" key="3">
    <source>
        <dbReference type="EMBL" id="TLE15516.1"/>
    </source>
</evidence>
<reference evidence="3" key="3">
    <citation type="submission" date="2018-04" db="EMBL/GenBank/DDBJ databases">
        <authorList>
            <person name="Sheh A."/>
            <person name="Shen Z."/>
            <person name="Mannion A.J."/>
            <person name="Fox J.G."/>
        </authorList>
    </citation>
    <scope>NUCLEOTIDE SEQUENCE</scope>
    <source>
        <strain evidence="3">MIT-03-7007</strain>
    </source>
</reference>
<dbReference type="Proteomes" id="UP000244890">
    <property type="component" value="Chromosome"/>
</dbReference>
<dbReference type="OrthoDB" id="5324665at2"/>
<sequence length="101" mass="11606">MNINFDNFSAYSKQLLDEIKETPKIQKTDDDSLLREQTDAFEALIVKNMLDIALKTDDSLFPKAPGHDIYQSMYKETLSQSLSGSFGFSELLFNYLKDLQK</sequence>
<evidence type="ECO:0000313" key="2">
    <source>
        <dbReference type="EMBL" id="AWI33791.1"/>
    </source>
</evidence>
<evidence type="ECO:0000313" key="4">
    <source>
        <dbReference type="Proteomes" id="UP000029920"/>
    </source>
</evidence>
<name>A0A2U8FC10_9HELI</name>
<protein>
    <submittedName>
        <fullName evidence="2">Rod binding protein</fullName>
    </submittedName>
</protein>
<dbReference type="AlphaFoldDB" id="A0A2U8FC10"/>
<dbReference type="RefSeq" id="WP_084590173.1">
    <property type="nucleotide sequence ID" value="NZ_CP021886.1"/>
</dbReference>
<dbReference type="KEGG" id="had:CDV25_02695"/>